<evidence type="ECO:0000313" key="1">
    <source>
        <dbReference type="EMBL" id="TBU11971.1"/>
    </source>
</evidence>
<proteinExistence type="predicted"/>
<dbReference type="VEuPathDB" id="MicrosporidiaDB:CWI38_0957p0010"/>
<gene>
    <name evidence="2" type="ORF">CWI38_0746p0030</name>
    <name evidence="1" type="ORF">CWI38_0957p0010</name>
</gene>
<keyword evidence="3" id="KW-1185">Reference proteome</keyword>
<protein>
    <submittedName>
        <fullName evidence="2">Uncharacterized protein</fullName>
    </submittedName>
</protein>
<dbReference type="EMBL" id="PITK01000746">
    <property type="protein sequence ID" value="TBU12464.1"/>
    <property type="molecule type" value="Genomic_DNA"/>
</dbReference>
<evidence type="ECO:0000313" key="2">
    <source>
        <dbReference type="EMBL" id="TBU12464.1"/>
    </source>
</evidence>
<organism evidence="2 3">
    <name type="scientific">Hamiltosporidium tvaerminnensis</name>
    <dbReference type="NCBI Taxonomy" id="1176355"/>
    <lineage>
        <taxon>Eukaryota</taxon>
        <taxon>Fungi</taxon>
        <taxon>Fungi incertae sedis</taxon>
        <taxon>Microsporidia</taxon>
        <taxon>Dubosqiidae</taxon>
        <taxon>Hamiltosporidium</taxon>
    </lineage>
</organism>
<sequence>MQQDKERKLYSKLYKAGNNKLACPHEEPVFCYIQDRNVFWGQKVSVNTAISLVKL</sequence>
<dbReference type="EMBL" id="PITK01000957">
    <property type="protein sequence ID" value="TBU11971.1"/>
    <property type="molecule type" value="Genomic_DNA"/>
</dbReference>
<accession>A0A4Q9LV60</accession>
<dbReference type="AlphaFoldDB" id="A0A4Q9LV60"/>
<dbReference type="VEuPathDB" id="MicrosporidiaDB:CWI38_0746p0030"/>
<name>A0A4Q9LV60_9MICR</name>
<reference evidence="2 3" key="1">
    <citation type="submission" date="2017-12" db="EMBL/GenBank/DDBJ databases">
        <authorList>
            <person name="Pombert J.-F."/>
            <person name="Haag K.L."/>
            <person name="Ebert D."/>
        </authorList>
    </citation>
    <scope>NUCLEOTIDE SEQUENCE [LARGE SCALE GENOMIC DNA]</scope>
    <source>
        <strain evidence="2">IL-G-3</strain>
    </source>
</reference>
<comment type="caution">
    <text evidence="2">The sequence shown here is derived from an EMBL/GenBank/DDBJ whole genome shotgun (WGS) entry which is preliminary data.</text>
</comment>
<evidence type="ECO:0000313" key="3">
    <source>
        <dbReference type="Proteomes" id="UP000292282"/>
    </source>
</evidence>
<dbReference type="Proteomes" id="UP000292282">
    <property type="component" value="Unassembled WGS sequence"/>
</dbReference>